<reference evidence="9 10" key="1">
    <citation type="journal article" date="2018" name="Nat. Genet.">
        <title>Extensive intraspecific gene order and gene structural variations between Mo17 and other maize genomes.</title>
        <authorList>
            <person name="Sun S."/>
            <person name="Zhou Y."/>
            <person name="Chen J."/>
            <person name="Shi J."/>
            <person name="Zhao H."/>
            <person name="Zhao H."/>
            <person name="Song W."/>
            <person name="Zhang M."/>
            <person name="Cui Y."/>
            <person name="Dong X."/>
            <person name="Liu H."/>
            <person name="Ma X."/>
            <person name="Jiao Y."/>
            <person name="Wang B."/>
            <person name="Wei X."/>
            <person name="Stein J.C."/>
            <person name="Glaubitz J.C."/>
            <person name="Lu F."/>
            <person name="Yu G."/>
            <person name="Liang C."/>
            <person name="Fengler K."/>
            <person name="Li B."/>
            <person name="Rafalski A."/>
            <person name="Schnable P.S."/>
            <person name="Ware D.H."/>
            <person name="Buckler E.S."/>
            <person name="Lai J."/>
        </authorList>
    </citation>
    <scope>NUCLEOTIDE SEQUENCE [LARGE SCALE GENOMIC DNA]</scope>
    <source>
        <strain evidence="10">cv. Missouri 17</strain>
        <tissue evidence="9">Seedling</tissue>
    </source>
</reference>
<dbReference type="InterPro" id="IPR011989">
    <property type="entry name" value="ARM-like"/>
</dbReference>
<dbReference type="SUPFAM" id="SSF49785">
    <property type="entry name" value="Galactose-binding domain-like"/>
    <property type="match status" value="1"/>
</dbReference>
<gene>
    <name evidence="9" type="primary">PUB4_4</name>
    <name evidence="9" type="ORF">Zm00014a_007021</name>
</gene>
<feature type="domain" description="U-box" evidence="8">
    <location>
        <begin position="297"/>
        <end position="371"/>
    </location>
</feature>
<dbReference type="PANTHER" id="PTHR23315">
    <property type="entry name" value="U BOX DOMAIN-CONTAINING"/>
    <property type="match status" value="1"/>
</dbReference>
<dbReference type="Pfam" id="PF25598">
    <property type="entry name" value="ARM_PUB"/>
    <property type="match status" value="1"/>
</dbReference>
<accession>A0A3L6F8Z0</accession>
<evidence type="ECO:0000259" key="8">
    <source>
        <dbReference type="PROSITE" id="PS51698"/>
    </source>
</evidence>
<dbReference type="SUPFAM" id="SSF51735">
    <property type="entry name" value="NAD(P)-binding Rossmann-fold domains"/>
    <property type="match status" value="1"/>
</dbReference>
<dbReference type="EC" id="2.3.2.27" evidence="3"/>
<dbReference type="PANTHER" id="PTHR23315:SF266">
    <property type="entry name" value="U-BOX DOMAIN-CONTAINING PROTEIN 17"/>
    <property type="match status" value="1"/>
</dbReference>
<dbReference type="InterPro" id="IPR013857">
    <property type="entry name" value="NADH-UbQ_OxRdtase-assoc_prot30"/>
</dbReference>
<evidence type="ECO:0000313" key="10">
    <source>
        <dbReference type="Proteomes" id="UP000251960"/>
    </source>
</evidence>
<evidence type="ECO:0000256" key="2">
    <source>
        <dbReference type="ARBA" id="ARBA00004906"/>
    </source>
</evidence>
<dbReference type="SUPFAM" id="SSF48371">
    <property type="entry name" value="ARM repeat"/>
    <property type="match status" value="1"/>
</dbReference>
<dbReference type="ExpressionAtlas" id="A0A3L6F8Z0">
    <property type="expression patterns" value="baseline and differential"/>
</dbReference>
<dbReference type="SMART" id="SM00504">
    <property type="entry name" value="Ubox"/>
    <property type="match status" value="1"/>
</dbReference>
<dbReference type="Gene3D" id="3.30.40.10">
    <property type="entry name" value="Zinc/RING finger domain, C3HC4 (zinc finger)"/>
    <property type="match status" value="1"/>
</dbReference>
<dbReference type="SMART" id="SM00185">
    <property type="entry name" value="ARM"/>
    <property type="match status" value="5"/>
</dbReference>
<evidence type="ECO:0000313" key="9">
    <source>
        <dbReference type="EMBL" id="PWZ29722.1"/>
    </source>
</evidence>
<dbReference type="PROSITE" id="PS51698">
    <property type="entry name" value="U_BOX"/>
    <property type="match status" value="1"/>
</dbReference>
<comment type="pathway">
    <text evidence="2">Protein modification; protein ubiquitination.</text>
</comment>
<dbReference type="AlphaFoldDB" id="A0A3L6F8Z0"/>
<dbReference type="GO" id="GO:0061630">
    <property type="term" value="F:ubiquitin protein ligase activity"/>
    <property type="evidence" value="ECO:0007669"/>
    <property type="project" value="UniProtKB-EC"/>
</dbReference>
<evidence type="ECO:0000256" key="7">
    <source>
        <dbReference type="PROSITE-ProRule" id="PRU00259"/>
    </source>
</evidence>
<organism evidence="9 10">
    <name type="scientific">Zea mays</name>
    <name type="common">Maize</name>
    <dbReference type="NCBI Taxonomy" id="4577"/>
    <lineage>
        <taxon>Eukaryota</taxon>
        <taxon>Viridiplantae</taxon>
        <taxon>Streptophyta</taxon>
        <taxon>Embryophyta</taxon>
        <taxon>Tracheophyta</taxon>
        <taxon>Spermatophyta</taxon>
        <taxon>Magnoliopsida</taxon>
        <taxon>Liliopsida</taxon>
        <taxon>Poales</taxon>
        <taxon>Poaceae</taxon>
        <taxon>PACMAD clade</taxon>
        <taxon>Panicoideae</taxon>
        <taxon>Andropogonodae</taxon>
        <taxon>Andropogoneae</taxon>
        <taxon>Tripsacinae</taxon>
        <taxon>Zea</taxon>
    </lineage>
</organism>
<keyword evidence="4" id="KW-0808">Transferase</keyword>
<keyword evidence="6" id="KW-0833">Ubl conjugation pathway</keyword>
<dbReference type="InterPro" id="IPR003613">
    <property type="entry name" value="Ubox_domain"/>
</dbReference>
<dbReference type="FunFam" id="1.25.10.10:FF:000423">
    <property type="entry name" value="RING-type E3 ubiquitin transferase"/>
    <property type="match status" value="1"/>
</dbReference>
<dbReference type="CDD" id="cd16664">
    <property type="entry name" value="RING-Ubox_PUB"/>
    <property type="match status" value="1"/>
</dbReference>
<dbReference type="InterPro" id="IPR045210">
    <property type="entry name" value="RING-Ubox_PUB"/>
</dbReference>
<evidence type="ECO:0000256" key="5">
    <source>
        <dbReference type="ARBA" id="ARBA00022737"/>
    </source>
</evidence>
<dbReference type="InterPro" id="IPR036291">
    <property type="entry name" value="NAD(P)-bd_dom_sf"/>
</dbReference>
<comment type="catalytic activity">
    <reaction evidence="1">
        <text>S-ubiquitinyl-[E2 ubiquitin-conjugating enzyme]-L-cysteine + [acceptor protein]-L-lysine = [E2 ubiquitin-conjugating enzyme]-L-cysteine + N(6)-ubiquitinyl-[acceptor protein]-L-lysine.</text>
        <dbReference type="EC" id="2.3.2.27"/>
    </reaction>
</comment>
<dbReference type="InterPro" id="IPR000225">
    <property type="entry name" value="Armadillo"/>
</dbReference>
<dbReference type="UniPathway" id="UPA00143"/>
<evidence type="ECO:0000256" key="1">
    <source>
        <dbReference type="ARBA" id="ARBA00000900"/>
    </source>
</evidence>
<dbReference type="GO" id="GO:0016567">
    <property type="term" value="P:protein ubiquitination"/>
    <property type="evidence" value="ECO:0007669"/>
    <property type="project" value="UniProtKB-UniPathway"/>
</dbReference>
<dbReference type="InterPro" id="IPR016040">
    <property type="entry name" value="NAD(P)-bd_dom"/>
</dbReference>
<dbReference type="Pfam" id="PF13460">
    <property type="entry name" value="NAD_binding_10"/>
    <property type="match status" value="1"/>
</dbReference>
<dbReference type="Gene3D" id="1.25.10.10">
    <property type="entry name" value="Leucine-rich Repeat Variant"/>
    <property type="match status" value="1"/>
</dbReference>
<dbReference type="FunFam" id="3.30.40.10:FF:000455">
    <property type="entry name" value="RING-type E3 ubiquitin transferase"/>
    <property type="match status" value="1"/>
</dbReference>
<dbReference type="Gene3D" id="3.40.50.720">
    <property type="entry name" value="NAD(P)-binding Rossmann-like Domain"/>
    <property type="match status" value="1"/>
</dbReference>
<evidence type="ECO:0000256" key="6">
    <source>
        <dbReference type="ARBA" id="ARBA00022786"/>
    </source>
</evidence>
<dbReference type="InterPro" id="IPR008979">
    <property type="entry name" value="Galactose-bd-like_sf"/>
</dbReference>
<comment type="caution">
    <text evidence="9">The sequence shown here is derived from an EMBL/GenBank/DDBJ whole genome shotgun (WGS) entry which is preliminary data.</text>
</comment>
<dbReference type="InterPro" id="IPR013083">
    <property type="entry name" value="Znf_RING/FYVE/PHD"/>
</dbReference>
<dbReference type="PROSITE" id="PS50176">
    <property type="entry name" value="ARM_REPEAT"/>
    <property type="match status" value="1"/>
</dbReference>
<evidence type="ECO:0000256" key="3">
    <source>
        <dbReference type="ARBA" id="ARBA00012483"/>
    </source>
</evidence>
<dbReference type="Pfam" id="PF08547">
    <property type="entry name" value="CIA30"/>
    <property type="match status" value="1"/>
</dbReference>
<dbReference type="Proteomes" id="UP000251960">
    <property type="component" value="Chromosome 4"/>
</dbReference>
<dbReference type="SUPFAM" id="SSF57850">
    <property type="entry name" value="RING/U-box"/>
    <property type="match status" value="1"/>
</dbReference>
<name>A0A3L6F8Z0_MAIZE</name>
<evidence type="ECO:0000256" key="4">
    <source>
        <dbReference type="ARBA" id="ARBA00022679"/>
    </source>
</evidence>
<feature type="repeat" description="ARM" evidence="7">
    <location>
        <begin position="415"/>
        <end position="457"/>
    </location>
</feature>
<protein>
    <recommendedName>
        <fullName evidence="3">RING-type E3 ubiquitin transferase</fullName>
        <ecNumber evidence="3">2.3.2.27</ecNumber>
    </recommendedName>
</protein>
<dbReference type="Pfam" id="PF04564">
    <property type="entry name" value="U-box"/>
    <property type="match status" value="1"/>
</dbReference>
<sequence>MAAQASSPIEFLLRRPLPRQRRRLPLAGAFFAPTGLSGAPLLRALASLAADLLVTPPPPSQRRNLDALMRRLAVLSALLDSLLFILADEGEAAFSDAANLCFRELYVVLFRADLLVSYVASAARAWALLRAPQLAASFRDLDAELAVVLDVLPAASLRLSLDAAQYLDLLRARCRRRAPAHYHDPAEAALGDLLLAALHHFELGQPPDPSMLRSLLLQIGISDAASCRSEIEYLEEQILSQEEDADLPLIGGVVALLRYCLFSLFDPSNTKALRVWLSAGNRQRLLSWSCSDDSSFSVPKEFSCPISLDLMRDPVVVSTGQTYDRTSIIQWIEEGHSTCPNSGQALADNRLVPNRALRSLISQCKAAIEANKATARILFRMLMEGSDSAKPIAAREIRLLAKTGKQNRAFIAELGAIPLLCKLLLSSDWMAQENTVTALLNLSIYEPNKARIMEQADCLHLIVSVLKNGRTTEAKENAAATLFSLSVVHDYKKKIMNEPGAVEELASMLTKGTPRGKKDAVMALFNLSTHPESSGRMLESSAVLALIESLRNDTVSEEAAGALALLMKQPTIVHLVGSSETVITSLVGLMRRGTPKCKENAVSALYEICRRGGSTLAQRVARIPGLNTVIQNVTLTGTKRAKKKASLIVKMCQRSQMPSALAAAPLGSTLTVVDHSLGGLAASCSTTTANQKVLFLGSKQFPRITYSRASSRLSRREVIAFAGQQPWDIGRFVKTLYFFNGPPNLLKIVESIISSFTGPASSEAPKKMETSDVVLVTGATGGVGRRVVDVLQKKGVPVRVLARNVDKARSMLGPDVPLIIGDVTKEDTLDPKLFKGIKKVVNAVSVIVGPKEGDTPDRQKYKQIKGPSPEMVEYIGMQNLINAIKSSVGLSEGKLLFGFKASTIISFLGNLSGEIVWGALDDVVMGGVSERTVSTSNNGGFTSIRTKNFTVPEDLSAYDGVELRVNGDGRRYKLIIRTSYEWDTVGYTASFNTTKGGWQSVKVPFSSLKPVFRARTVTDAPPFDASNITSLQLMFSKFEYDGILNPTFTEGMLGQLIVSYLREKANGGNSYDQVKSTVPFSEPYVIDPANPPPEKDYEVYFKELKEGITGKEALEATPAQV</sequence>
<keyword evidence="5" id="KW-0677">Repeat</keyword>
<proteinExistence type="predicted"/>
<dbReference type="EMBL" id="NCVQ01000005">
    <property type="protein sequence ID" value="PWZ29722.1"/>
    <property type="molecule type" value="Genomic_DNA"/>
</dbReference>
<dbReference type="InterPro" id="IPR016024">
    <property type="entry name" value="ARM-type_fold"/>
</dbReference>
<dbReference type="InterPro" id="IPR058678">
    <property type="entry name" value="ARM_PUB"/>
</dbReference>